<dbReference type="InterPro" id="IPR036249">
    <property type="entry name" value="Thioredoxin-like_sf"/>
</dbReference>
<dbReference type="Proteomes" id="UP000570595">
    <property type="component" value="Unassembled WGS sequence"/>
</dbReference>
<dbReference type="SUPFAM" id="SSF52833">
    <property type="entry name" value="Thioredoxin-like"/>
    <property type="match status" value="1"/>
</dbReference>
<gene>
    <name evidence="8" type="ORF">FOL46_006567</name>
    <name evidence="7" type="ORF">FOZ61_007240</name>
</gene>
<evidence type="ECO:0000256" key="5">
    <source>
        <dbReference type="ARBA" id="ARBA00023284"/>
    </source>
</evidence>
<name>A0A7J6L9Z7_PEROL</name>
<dbReference type="NCBIfam" id="TIGR00365">
    <property type="entry name" value="Grx4 family monothiol glutaredoxin"/>
    <property type="match status" value="1"/>
</dbReference>
<dbReference type="GO" id="GO:0005739">
    <property type="term" value="C:mitochondrion"/>
    <property type="evidence" value="ECO:0007669"/>
    <property type="project" value="UniProtKB-ARBA"/>
</dbReference>
<evidence type="ECO:0000256" key="2">
    <source>
        <dbReference type="ARBA" id="ARBA00022723"/>
    </source>
</evidence>
<evidence type="ECO:0000313" key="9">
    <source>
        <dbReference type="Proteomes" id="UP000570595"/>
    </source>
</evidence>
<keyword evidence="4" id="KW-0411">Iron-sulfur</keyword>
<feature type="domain" description="Glutaredoxin" evidence="6">
    <location>
        <begin position="83"/>
        <end position="147"/>
    </location>
</feature>
<dbReference type="Proteomes" id="UP000572268">
    <property type="component" value="Unassembled WGS sequence"/>
</dbReference>
<dbReference type="CDD" id="cd03028">
    <property type="entry name" value="GRX_PICOT_like"/>
    <property type="match status" value="1"/>
</dbReference>
<sequence length="178" mass="19472">MLPVSRRLLPVTGALFRAAAATPRFHFSSTPSFVANPTLARCRTFATTSTTEGSDPDFAPKSKVEPTEDVQDKINKLVHDNRVVLFMKGSPAAPKCGFSKAVCAVLSAEGLNDFTYVDVLKSDAVREGIKKYSDWPTIPQLYVDGEFLGGYDIISSMYREGELKEMIADKGLKGSKEE</sequence>
<evidence type="ECO:0000259" key="6">
    <source>
        <dbReference type="Pfam" id="PF00462"/>
    </source>
</evidence>
<dbReference type="PANTHER" id="PTHR10293">
    <property type="entry name" value="GLUTAREDOXIN FAMILY MEMBER"/>
    <property type="match status" value="1"/>
</dbReference>
<dbReference type="Gene3D" id="3.40.30.10">
    <property type="entry name" value="Glutaredoxin"/>
    <property type="match status" value="1"/>
</dbReference>
<dbReference type="PANTHER" id="PTHR10293:SF16">
    <property type="entry name" value="GLUTAREDOXIN-RELATED PROTEIN 5, MITOCHONDRIAL"/>
    <property type="match status" value="1"/>
</dbReference>
<keyword evidence="1" id="KW-0001">2Fe-2S</keyword>
<dbReference type="InterPro" id="IPR033658">
    <property type="entry name" value="GRX_PICOT-like"/>
</dbReference>
<organism evidence="7 9">
    <name type="scientific">Perkinsus olseni</name>
    <name type="common">Perkinsus atlanticus</name>
    <dbReference type="NCBI Taxonomy" id="32597"/>
    <lineage>
        <taxon>Eukaryota</taxon>
        <taxon>Sar</taxon>
        <taxon>Alveolata</taxon>
        <taxon>Perkinsozoa</taxon>
        <taxon>Perkinsea</taxon>
        <taxon>Perkinsida</taxon>
        <taxon>Perkinsidae</taxon>
        <taxon>Perkinsus</taxon>
    </lineage>
</organism>
<reference evidence="9 10" key="1">
    <citation type="submission" date="2020-04" db="EMBL/GenBank/DDBJ databases">
        <title>Perkinsus olseni comparative genomics.</title>
        <authorList>
            <person name="Bogema D.R."/>
        </authorList>
    </citation>
    <scope>NUCLEOTIDE SEQUENCE [LARGE SCALE GENOMIC DNA]</scope>
    <source>
        <strain evidence="7">ATCC PRA-179</strain>
        <strain evidence="8">ATCC PRA-31</strain>
    </source>
</reference>
<dbReference type="GO" id="GO:0051537">
    <property type="term" value="F:2 iron, 2 sulfur cluster binding"/>
    <property type="evidence" value="ECO:0007669"/>
    <property type="project" value="UniProtKB-KW"/>
</dbReference>
<evidence type="ECO:0000256" key="3">
    <source>
        <dbReference type="ARBA" id="ARBA00023004"/>
    </source>
</evidence>
<dbReference type="Pfam" id="PF00462">
    <property type="entry name" value="Glutaredoxin"/>
    <property type="match status" value="1"/>
</dbReference>
<evidence type="ECO:0000313" key="8">
    <source>
        <dbReference type="EMBL" id="KAF4659501.1"/>
    </source>
</evidence>
<dbReference type="EMBL" id="JABANN010000427">
    <property type="protein sequence ID" value="KAF4659501.1"/>
    <property type="molecule type" value="Genomic_DNA"/>
</dbReference>
<evidence type="ECO:0000256" key="1">
    <source>
        <dbReference type="ARBA" id="ARBA00022714"/>
    </source>
</evidence>
<keyword evidence="2" id="KW-0479">Metal-binding</keyword>
<evidence type="ECO:0000313" key="7">
    <source>
        <dbReference type="EMBL" id="KAF4656011.1"/>
    </source>
</evidence>
<evidence type="ECO:0000313" key="10">
    <source>
        <dbReference type="Proteomes" id="UP000572268"/>
    </source>
</evidence>
<dbReference type="AlphaFoldDB" id="A0A7J6L9Z7"/>
<comment type="caution">
    <text evidence="7">The sequence shown here is derived from an EMBL/GenBank/DDBJ whole genome shotgun (WGS) entry which is preliminary data.</text>
</comment>
<dbReference type="InterPro" id="IPR004480">
    <property type="entry name" value="Monothiol_GRX-rel"/>
</dbReference>
<accession>A0A7J6L9Z7</accession>
<dbReference type="InterPro" id="IPR002109">
    <property type="entry name" value="Glutaredoxin"/>
</dbReference>
<dbReference type="GO" id="GO:0046872">
    <property type="term" value="F:metal ion binding"/>
    <property type="evidence" value="ECO:0007669"/>
    <property type="project" value="UniProtKB-KW"/>
</dbReference>
<keyword evidence="5" id="KW-0676">Redox-active center</keyword>
<protein>
    <recommendedName>
        <fullName evidence="6">Glutaredoxin domain-containing protein</fullName>
    </recommendedName>
</protein>
<keyword evidence="3" id="KW-0408">Iron</keyword>
<dbReference type="OrthoDB" id="415696at2759"/>
<dbReference type="EMBL" id="JABAHT010000433">
    <property type="protein sequence ID" value="KAF4656011.1"/>
    <property type="molecule type" value="Genomic_DNA"/>
</dbReference>
<evidence type="ECO:0000256" key="4">
    <source>
        <dbReference type="ARBA" id="ARBA00023014"/>
    </source>
</evidence>
<dbReference type="PROSITE" id="PS51354">
    <property type="entry name" value="GLUTAREDOXIN_2"/>
    <property type="match status" value="1"/>
</dbReference>
<proteinExistence type="predicted"/>
<dbReference type="FunFam" id="3.40.30.10:FF:000005">
    <property type="entry name" value="Glutaredoxin 5"/>
    <property type="match status" value="1"/>
</dbReference>